<organism evidence="1 2">
    <name type="scientific">Aphanomyces astaci</name>
    <name type="common">Crayfish plague agent</name>
    <dbReference type="NCBI Taxonomy" id="112090"/>
    <lineage>
        <taxon>Eukaryota</taxon>
        <taxon>Sar</taxon>
        <taxon>Stramenopiles</taxon>
        <taxon>Oomycota</taxon>
        <taxon>Saprolegniomycetes</taxon>
        <taxon>Saprolegniales</taxon>
        <taxon>Verrucalvaceae</taxon>
        <taxon>Aphanomyces</taxon>
    </lineage>
</organism>
<evidence type="ECO:0000313" key="2">
    <source>
        <dbReference type="Proteomes" id="UP000469452"/>
    </source>
</evidence>
<proteinExistence type="predicted"/>
<reference evidence="1 2" key="1">
    <citation type="submission" date="2019-06" db="EMBL/GenBank/DDBJ databases">
        <title>Genomics analysis of Aphanomyces spp. identifies a new class of oomycete effector associated with host adaptation.</title>
        <authorList>
            <person name="Gaulin E."/>
        </authorList>
    </citation>
    <scope>NUCLEOTIDE SEQUENCE [LARGE SCALE GENOMIC DNA]</scope>
    <source>
        <strain evidence="1 2">E</strain>
    </source>
</reference>
<dbReference type="EMBL" id="VJMI01008977">
    <property type="protein sequence ID" value="KAF0759994.1"/>
    <property type="molecule type" value="Genomic_DNA"/>
</dbReference>
<dbReference type="AlphaFoldDB" id="A0A6A5AUU9"/>
<evidence type="ECO:0000313" key="1">
    <source>
        <dbReference type="EMBL" id="KAF0759994.1"/>
    </source>
</evidence>
<name>A0A6A5AUU9_APHAT</name>
<gene>
    <name evidence="1" type="ORF">AaE_003626</name>
</gene>
<comment type="caution">
    <text evidence="1">The sequence shown here is derived from an EMBL/GenBank/DDBJ whole genome shotgun (WGS) entry which is preliminary data.</text>
</comment>
<accession>A0A6A5AUU9</accession>
<sequence>MEWKRPPTSSHSAVSMGHFLNLPYARDQGDANQVASCNPAVTTCPTRELLPPSSPSRTCSEQSSTATTQPCEVVRSPRSTISIQTFQWSNDQQFAVPEDWTFPSTMCDTVWTLWFHGDATHGISAFRHLSTHHLPQNMEIARTGAMCSVMTLLVDIALAQGMATSEDAIARLPPPQLRALFESTIQHLYVHATDYLTGPLAQNDSTYSLHSIYNLLQNDPSPALRNRVESDPWTFPSTDCRTMWQLWYRGDDAHAEIGPYRHLKASDVGRKAAWNLSRARTVMTRLTNAAVELGMAASVEDVAAMDAMTLDMLFPALFQHLIKPLPRQRNAHQVTYQTVYRMLKQTTLVVTK</sequence>
<dbReference type="Proteomes" id="UP000469452">
    <property type="component" value="Unassembled WGS sequence"/>
</dbReference>
<protein>
    <submittedName>
        <fullName evidence="1">Uncharacterized protein</fullName>
    </submittedName>
</protein>